<keyword evidence="1" id="KW-0479">Metal-binding</keyword>
<keyword evidence="1" id="KW-0862">Zinc</keyword>
<accession>A0A4Y3R4M8</accession>
<feature type="compositionally biased region" description="Low complexity" evidence="2">
    <location>
        <begin position="295"/>
        <end position="311"/>
    </location>
</feature>
<evidence type="ECO:0000313" key="4">
    <source>
        <dbReference type="EMBL" id="GEB51713.1"/>
    </source>
</evidence>
<proteinExistence type="predicted"/>
<keyword evidence="5" id="KW-1185">Reference proteome</keyword>
<dbReference type="PANTHER" id="PTHR38133:SF1">
    <property type="entry name" value="SLR1429 PROTEIN"/>
    <property type="match status" value="1"/>
</dbReference>
<feature type="region of interest" description="Disordered" evidence="2">
    <location>
        <begin position="282"/>
        <end position="336"/>
    </location>
</feature>
<feature type="region of interest" description="Disordered" evidence="2">
    <location>
        <begin position="512"/>
        <end position="537"/>
    </location>
</feature>
<evidence type="ECO:0000256" key="2">
    <source>
        <dbReference type="SAM" id="MobiDB-lite"/>
    </source>
</evidence>
<feature type="region of interest" description="Disordered" evidence="2">
    <location>
        <begin position="1"/>
        <end position="121"/>
    </location>
</feature>
<dbReference type="PANTHER" id="PTHR38133">
    <property type="entry name" value="SLR1429 PROTEIN"/>
    <property type="match status" value="1"/>
</dbReference>
<dbReference type="InterPro" id="IPR007527">
    <property type="entry name" value="Znf_SWIM"/>
</dbReference>
<feature type="compositionally biased region" description="Low complexity" evidence="2">
    <location>
        <begin position="97"/>
        <end position="116"/>
    </location>
</feature>
<name>A0A4Y3R4M8_STRCI</name>
<dbReference type="RefSeq" id="WP_392080645.1">
    <property type="nucleotide sequence ID" value="NZ_JBIBSD010000001.1"/>
</dbReference>
<evidence type="ECO:0000313" key="5">
    <source>
        <dbReference type="Proteomes" id="UP000319210"/>
    </source>
</evidence>
<feature type="compositionally biased region" description="Low complexity" evidence="2">
    <location>
        <begin position="512"/>
        <end position="524"/>
    </location>
</feature>
<feature type="domain" description="SWIM-type" evidence="3">
    <location>
        <begin position="224"/>
        <end position="259"/>
    </location>
</feature>
<reference evidence="4 5" key="1">
    <citation type="submission" date="2019-06" db="EMBL/GenBank/DDBJ databases">
        <title>Whole genome shotgun sequence of Streptomyces cacaoi subsp. cacaoi NBRC 12748.</title>
        <authorList>
            <person name="Hosoyama A."/>
            <person name="Uohara A."/>
            <person name="Ohji S."/>
            <person name="Ichikawa N."/>
        </authorList>
    </citation>
    <scope>NUCLEOTIDE SEQUENCE [LARGE SCALE GENOMIC DNA]</scope>
    <source>
        <strain evidence="4 5">NBRC 12748</strain>
    </source>
</reference>
<evidence type="ECO:0000259" key="3">
    <source>
        <dbReference type="PROSITE" id="PS50966"/>
    </source>
</evidence>
<organism evidence="4 5">
    <name type="scientific">Streptomyces cacaoi</name>
    <dbReference type="NCBI Taxonomy" id="1898"/>
    <lineage>
        <taxon>Bacteria</taxon>
        <taxon>Bacillati</taxon>
        <taxon>Actinomycetota</taxon>
        <taxon>Actinomycetes</taxon>
        <taxon>Kitasatosporales</taxon>
        <taxon>Streptomycetaceae</taxon>
        <taxon>Streptomyces</taxon>
    </lineage>
</organism>
<sequence length="553" mass="57045">MSPRRARPRPEAADRRLNSGAGGARARRAAGQVRRPPVPGATYGLDGGEAPPGPEGRRPAAPVDPAGPAGPVDPSAGSAGRADPAAPVGPAGRGDPAEPVGPAEGAGAAEPGTAGAEDARWGSDGWGAAWLRALESSGDPARLERGRAYARGGSVAAVRVVPGRITAYVHGSRPRPYRAELRLPVLSDEAWEGFLDAVCDRPDLVAALLDGGIPRAVADRAARAGAPLPPEPGELRPACTCPDRGRMCKHTAALGYAVAGLLDVEPFALLLARGRDEESLRDELARRSARPRRPAAPVAAPPRRAAALPARGVYTARERPPLPEPLPIPELPGEPGPFPEVAGGPEPDALAFLAVGAAARAHEALRFAVHPGSTGPAGGRARAEAAPAVDPLPELSLWHDTVRLAATHPDLAGRRSLSPLFAELARAAGRTAPELARAAAAWRQGGPAGLEVLETVWDPPAGDFDRGRSALVGQGLTPVGIHRNHLTHRAGGHQLRYGRDGRWYPYRADPLPAGAEAEEGPAPGDWWPEGPAASDPLTALAALTARTAATGRQ</sequence>
<dbReference type="PROSITE" id="PS50966">
    <property type="entry name" value="ZF_SWIM"/>
    <property type="match status" value="1"/>
</dbReference>
<feature type="compositionally biased region" description="Pro residues" evidence="2">
    <location>
        <begin position="322"/>
        <end position="336"/>
    </location>
</feature>
<feature type="compositionally biased region" description="Basic and acidic residues" evidence="2">
    <location>
        <begin position="8"/>
        <end position="17"/>
    </location>
</feature>
<gene>
    <name evidence="4" type="ORF">SCA03_42640</name>
</gene>
<dbReference type="AlphaFoldDB" id="A0A4Y3R4M8"/>
<feature type="compositionally biased region" description="Low complexity" evidence="2">
    <location>
        <begin position="59"/>
        <end position="80"/>
    </location>
</feature>
<dbReference type="EMBL" id="BJMM01000023">
    <property type="protein sequence ID" value="GEB51713.1"/>
    <property type="molecule type" value="Genomic_DNA"/>
</dbReference>
<keyword evidence="1" id="KW-0863">Zinc-finger</keyword>
<dbReference type="GO" id="GO:0008270">
    <property type="term" value="F:zinc ion binding"/>
    <property type="evidence" value="ECO:0007669"/>
    <property type="project" value="UniProtKB-KW"/>
</dbReference>
<comment type="caution">
    <text evidence="4">The sequence shown here is derived from an EMBL/GenBank/DDBJ whole genome shotgun (WGS) entry which is preliminary data.</text>
</comment>
<dbReference type="Proteomes" id="UP000319210">
    <property type="component" value="Unassembled WGS sequence"/>
</dbReference>
<protein>
    <recommendedName>
        <fullName evidence="3">SWIM-type domain-containing protein</fullName>
    </recommendedName>
</protein>
<evidence type="ECO:0000256" key="1">
    <source>
        <dbReference type="PROSITE-ProRule" id="PRU00325"/>
    </source>
</evidence>